<evidence type="ECO:0000256" key="5">
    <source>
        <dbReference type="ARBA" id="ARBA00022519"/>
    </source>
</evidence>
<dbReference type="SUPFAM" id="SSF82185">
    <property type="entry name" value="Histone H3 K4-specific methyltransferase SET7/9 N-terminal domain"/>
    <property type="match status" value="1"/>
</dbReference>
<evidence type="ECO:0000259" key="11">
    <source>
        <dbReference type="PROSITE" id="PS52015"/>
    </source>
</evidence>
<keyword evidence="6" id="KW-0812">Transmembrane</keyword>
<accession>A0ABR7X4I4</accession>
<feature type="signal peptide" evidence="10">
    <location>
        <begin position="1"/>
        <end position="18"/>
    </location>
</feature>
<dbReference type="EMBL" id="JACWMW010000002">
    <property type="protein sequence ID" value="MBD1385481.1"/>
    <property type="molecule type" value="Genomic_DNA"/>
</dbReference>
<keyword evidence="9" id="KW-0472">Membrane</keyword>
<evidence type="ECO:0000256" key="4">
    <source>
        <dbReference type="ARBA" id="ARBA00022475"/>
    </source>
</evidence>
<keyword evidence="7" id="KW-0653">Protein transport</keyword>
<keyword evidence="8" id="KW-1133">Transmembrane helix</keyword>
<evidence type="ECO:0000256" key="10">
    <source>
        <dbReference type="SAM" id="SignalP"/>
    </source>
</evidence>
<dbReference type="RefSeq" id="WP_191175355.1">
    <property type="nucleotide sequence ID" value="NZ_JACWMW010000002.1"/>
</dbReference>
<protein>
    <submittedName>
        <fullName evidence="12">TonB family protein</fullName>
    </submittedName>
</protein>
<dbReference type="PANTHER" id="PTHR33446">
    <property type="entry name" value="PROTEIN TONB-RELATED"/>
    <property type="match status" value="1"/>
</dbReference>
<comment type="similarity">
    <text evidence="2">Belongs to the TonB family.</text>
</comment>
<comment type="caution">
    <text evidence="12">The sequence shown here is derived from an EMBL/GenBank/DDBJ whole genome shotgun (WGS) entry which is preliminary data.</text>
</comment>
<dbReference type="InterPro" id="IPR037682">
    <property type="entry name" value="TonB_C"/>
</dbReference>
<dbReference type="Gene3D" id="3.30.1150.10">
    <property type="match status" value="1"/>
</dbReference>
<evidence type="ECO:0000313" key="13">
    <source>
        <dbReference type="Proteomes" id="UP000618754"/>
    </source>
</evidence>
<evidence type="ECO:0000256" key="6">
    <source>
        <dbReference type="ARBA" id="ARBA00022692"/>
    </source>
</evidence>
<dbReference type="Gene3D" id="2.20.110.10">
    <property type="entry name" value="Histone H3 K4-specific methyltransferase SET7/9 N-terminal domain"/>
    <property type="match status" value="1"/>
</dbReference>
<keyword evidence="10" id="KW-0732">Signal</keyword>
<dbReference type="NCBIfam" id="TIGR01352">
    <property type="entry name" value="tonB_Cterm"/>
    <property type="match status" value="1"/>
</dbReference>
<name>A0ABR7X4I4_9SPHI</name>
<keyword evidence="13" id="KW-1185">Reference proteome</keyword>
<reference evidence="12 13" key="1">
    <citation type="submission" date="2020-09" db="EMBL/GenBank/DDBJ databases">
        <title>Novel species of Mucilaginibacter isolated from a glacier on the Tibetan Plateau.</title>
        <authorList>
            <person name="Liu Q."/>
            <person name="Xin Y.-H."/>
        </authorList>
    </citation>
    <scope>NUCLEOTIDE SEQUENCE [LARGE SCALE GENOMIC DNA]</scope>
    <source>
        <strain evidence="12 13">CGMCC 1.13878</strain>
    </source>
</reference>
<keyword evidence="5" id="KW-0997">Cell inner membrane</keyword>
<evidence type="ECO:0000256" key="9">
    <source>
        <dbReference type="ARBA" id="ARBA00023136"/>
    </source>
</evidence>
<evidence type="ECO:0000256" key="1">
    <source>
        <dbReference type="ARBA" id="ARBA00004383"/>
    </source>
</evidence>
<dbReference type="PROSITE" id="PS52015">
    <property type="entry name" value="TONB_CTD"/>
    <property type="match status" value="1"/>
</dbReference>
<organism evidence="12 13">
    <name type="scientific">Mucilaginibacter rigui</name>
    <dbReference type="NCBI Taxonomy" id="534635"/>
    <lineage>
        <taxon>Bacteria</taxon>
        <taxon>Pseudomonadati</taxon>
        <taxon>Bacteroidota</taxon>
        <taxon>Sphingobacteriia</taxon>
        <taxon>Sphingobacteriales</taxon>
        <taxon>Sphingobacteriaceae</taxon>
        <taxon>Mucilaginibacter</taxon>
    </lineage>
</organism>
<dbReference type="Proteomes" id="UP000618754">
    <property type="component" value="Unassembled WGS sequence"/>
</dbReference>
<evidence type="ECO:0000256" key="7">
    <source>
        <dbReference type="ARBA" id="ARBA00022927"/>
    </source>
</evidence>
<feature type="domain" description="TonB C-terminal" evidence="11">
    <location>
        <begin position="237"/>
        <end position="329"/>
    </location>
</feature>
<evidence type="ECO:0000256" key="3">
    <source>
        <dbReference type="ARBA" id="ARBA00022448"/>
    </source>
</evidence>
<evidence type="ECO:0000256" key="2">
    <source>
        <dbReference type="ARBA" id="ARBA00006555"/>
    </source>
</evidence>
<dbReference type="InterPro" id="IPR006260">
    <property type="entry name" value="TonB/TolA_C"/>
</dbReference>
<keyword evidence="4" id="KW-1003">Cell membrane</keyword>
<dbReference type="InterPro" id="IPR051045">
    <property type="entry name" value="TonB-dependent_transducer"/>
</dbReference>
<proteinExistence type="inferred from homology"/>
<gene>
    <name evidence="12" type="ORF">IDJ75_09350</name>
</gene>
<dbReference type="PANTHER" id="PTHR33446:SF2">
    <property type="entry name" value="PROTEIN TONB"/>
    <property type="match status" value="1"/>
</dbReference>
<evidence type="ECO:0000313" key="12">
    <source>
        <dbReference type="EMBL" id="MBD1385481.1"/>
    </source>
</evidence>
<evidence type="ECO:0000256" key="8">
    <source>
        <dbReference type="ARBA" id="ARBA00022989"/>
    </source>
</evidence>
<feature type="chain" id="PRO_5045361532" evidence="10">
    <location>
        <begin position="19"/>
        <end position="329"/>
    </location>
</feature>
<dbReference type="SUPFAM" id="SSF74653">
    <property type="entry name" value="TolA/TonB C-terminal domain"/>
    <property type="match status" value="1"/>
</dbReference>
<dbReference type="Pfam" id="PF03544">
    <property type="entry name" value="TonB_C"/>
    <property type="match status" value="1"/>
</dbReference>
<comment type="subcellular location">
    <subcellularLocation>
        <location evidence="1">Cell inner membrane</location>
        <topology evidence="1">Single-pass membrane protein</topology>
        <orientation evidence="1">Periplasmic side</orientation>
    </subcellularLocation>
</comment>
<sequence length="329" mass="36932">MRLFLIAAFLLTTSVCFAQRQNVYFLKEDNSLVDNKDSADFIRVVSEPDSGATLFNVIEYYPNGNKKLTGRSKTIDPLRLQGVCLTFYKNGFRKSSENYEDGVLAGSVDEYYPNGRLSTRKEYILKDNVEPKLHYKYKTSTFTIQQAFDSLGNVTVKDGNGIYSGYNEDPVNNLKVTEEGPIKNGLRSGIWKGFDKKYDTMFEEVYENGDLVSGKAVHNGVAVNYSKTRVENPKFPGGESGFNRYLSRGIKYPAKDRENNTQGRVVLSFVINKDGELTNAKVIRSVSEGIDNEALRMLKNSPKWIPGTAYGSPAKVRYSVPIGFALSRE</sequence>
<keyword evidence="3" id="KW-0813">Transport</keyword>